<dbReference type="PROSITE" id="PS51819">
    <property type="entry name" value="VOC"/>
    <property type="match status" value="1"/>
</dbReference>
<sequence>MERQQNDPIPGTIISADLTVKTTDQVRDFYKQVIGWEHSGLSMGSYEDYVMTADDGTPVAGICHPEGQNAGLPAVWLVYFGVKDLKTSIEACRTMGGKIHFESKELGRAGSYAVIEYPEGAYCAITQI</sequence>
<dbReference type="Proteomes" id="UP001172142">
    <property type="component" value="Unassembled WGS sequence"/>
</dbReference>
<dbReference type="InterPro" id="IPR029068">
    <property type="entry name" value="Glyas_Bleomycin-R_OHBP_Dase"/>
</dbReference>
<dbReference type="Gene3D" id="3.10.180.10">
    <property type="entry name" value="2,3-Dihydroxybiphenyl 1,2-Dioxygenase, domain 1"/>
    <property type="match status" value="1"/>
</dbReference>
<protein>
    <submittedName>
        <fullName evidence="2">VOC family protein</fullName>
    </submittedName>
</protein>
<dbReference type="PANTHER" id="PTHR33993">
    <property type="entry name" value="GLYOXALASE-RELATED"/>
    <property type="match status" value="1"/>
</dbReference>
<dbReference type="EMBL" id="JAUJWU010000001">
    <property type="protein sequence ID" value="MDN7243979.1"/>
    <property type="molecule type" value="Genomic_DNA"/>
</dbReference>
<dbReference type="InterPro" id="IPR037523">
    <property type="entry name" value="VOC_core"/>
</dbReference>
<organism evidence="2 3">
    <name type="scientific">Planococcus shenhongbingii</name>
    <dbReference type="NCBI Taxonomy" id="3058398"/>
    <lineage>
        <taxon>Bacteria</taxon>
        <taxon>Bacillati</taxon>
        <taxon>Bacillota</taxon>
        <taxon>Bacilli</taxon>
        <taxon>Bacillales</taxon>
        <taxon>Caryophanaceae</taxon>
        <taxon>Planococcus</taxon>
    </lineage>
</organism>
<evidence type="ECO:0000259" key="1">
    <source>
        <dbReference type="PROSITE" id="PS51819"/>
    </source>
</evidence>
<keyword evidence="3" id="KW-1185">Reference proteome</keyword>
<dbReference type="InterPro" id="IPR052164">
    <property type="entry name" value="Anthracycline_SecMetBiosynth"/>
</dbReference>
<accession>A0ABT8N8D6</accession>
<evidence type="ECO:0000313" key="3">
    <source>
        <dbReference type="Proteomes" id="UP001172142"/>
    </source>
</evidence>
<comment type="caution">
    <text evidence="2">The sequence shown here is derived from an EMBL/GenBank/DDBJ whole genome shotgun (WGS) entry which is preliminary data.</text>
</comment>
<dbReference type="RefSeq" id="WP_301854546.1">
    <property type="nucleotide sequence ID" value="NZ_JAUJWU010000001.1"/>
</dbReference>
<reference evidence="2 3" key="1">
    <citation type="submission" date="2023-07" db="EMBL/GenBank/DDBJ databases">
        <title>Novel species in genus Planococcus.</title>
        <authorList>
            <person name="Ning S."/>
        </authorList>
    </citation>
    <scope>NUCLEOTIDE SEQUENCE [LARGE SCALE GENOMIC DNA]</scope>
    <source>
        <strain evidence="2 3">N017</strain>
    </source>
</reference>
<dbReference type="PANTHER" id="PTHR33993:SF14">
    <property type="entry name" value="GB|AAF24581.1"/>
    <property type="match status" value="1"/>
</dbReference>
<name>A0ABT8N8D6_9BACL</name>
<dbReference type="SUPFAM" id="SSF54593">
    <property type="entry name" value="Glyoxalase/Bleomycin resistance protein/Dihydroxybiphenyl dioxygenase"/>
    <property type="match status" value="1"/>
</dbReference>
<proteinExistence type="predicted"/>
<evidence type="ECO:0000313" key="2">
    <source>
        <dbReference type="EMBL" id="MDN7243979.1"/>
    </source>
</evidence>
<gene>
    <name evidence="2" type="ORF">QWY13_00645</name>
</gene>
<feature type="domain" description="VOC" evidence="1">
    <location>
        <begin position="12"/>
        <end position="128"/>
    </location>
</feature>